<dbReference type="Gene3D" id="3.40.30.10">
    <property type="entry name" value="Glutaredoxin"/>
    <property type="match status" value="1"/>
</dbReference>
<dbReference type="Pfam" id="PF07749">
    <property type="entry name" value="ERp29"/>
    <property type="match status" value="1"/>
</dbReference>
<dbReference type="Gene3D" id="1.20.1150.12">
    <property type="entry name" value="Endoplasmic reticulum resident protein 29, C-terminal domain"/>
    <property type="match status" value="1"/>
</dbReference>
<protein>
    <submittedName>
        <fullName evidence="7">Protein windbeutel</fullName>
    </submittedName>
</protein>
<gene>
    <name evidence="7" type="primary">LOC108563172</name>
</gene>
<organism evidence="6 7">
    <name type="scientific">Nicrophorus vespilloides</name>
    <name type="common">Boreal carrion beetle</name>
    <dbReference type="NCBI Taxonomy" id="110193"/>
    <lineage>
        <taxon>Eukaryota</taxon>
        <taxon>Metazoa</taxon>
        <taxon>Ecdysozoa</taxon>
        <taxon>Arthropoda</taxon>
        <taxon>Hexapoda</taxon>
        <taxon>Insecta</taxon>
        <taxon>Pterygota</taxon>
        <taxon>Neoptera</taxon>
        <taxon>Endopterygota</taxon>
        <taxon>Coleoptera</taxon>
        <taxon>Polyphaga</taxon>
        <taxon>Staphyliniformia</taxon>
        <taxon>Silphidae</taxon>
        <taxon>Nicrophorinae</taxon>
        <taxon>Nicrophorus</taxon>
    </lineage>
</organism>
<keyword evidence="1" id="KW-0256">Endoplasmic reticulum</keyword>
<evidence type="ECO:0000313" key="7">
    <source>
        <dbReference type="RefSeq" id="XP_017777265.1"/>
    </source>
</evidence>
<dbReference type="PANTHER" id="PTHR12211">
    <property type="entry name" value="ENDOPLASMIC RETICULUM PROTEIN ERP29"/>
    <property type="match status" value="1"/>
</dbReference>
<sequence length="238" mass="27364">MKTTCVWLCFLLLFIQKKAFACKGCVTIDEKSFAKLVPRFQATLVKFDIAYPYGEKHDKFVAFAGEHSDHTDLLIAEVGVKEYGDKENEEFAKQQGIDVKKLPAIKLYLGKTGESFQFRDEISSEALHRFIMDHTDLHLVLPGCVEAYDKLAMKFANGEQKEALQQAEDLQQDKEDVTGKIYVKYMKKIMENKEFVHNERARLNKIIKGGKLAAKKKEDLTKHLNVLYSFRDTTKDEL</sequence>
<dbReference type="InterPro" id="IPR012883">
    <property type="entry name" value="ERp29_N"/>
</dbReference>
<evidence type="ECO:0000256" key="3">
    <source>
        <dbReference type="SAM" id="SignalP"/>
    </source>
</evidence>
<name>A0ABM1MRR5_NICVS</name>
<proteinExistence type="predicted"/>
<evidence type="ECO:0000256" key="2">
    <source>
        <dbReference type="SAM" id="Coils"/>
    </source>
</evidence>
<evidence type="ECO:0000256" key="1">
    <source>
        <dbReference type="ARBA" id="ARBA00022824"/>
    </source>
</evidence>
<feature type="chain" id="PRO_5045664332" evidence="3">
    <location>
        <begin position="22"/>
        <end position="238"/>
    </location>
</feature>
<keyword evidence="3" id="KW-0732">Signal</keyword>
<keyword evidence="6" id="KW-1185">Reference proteome</keyword>
<feature type="domain" description="ERp29 N-terminal" evidence="5">
    <location>
        <begin position="21"/>
        <end position="141"/>
    </location>
</feature>
<dbReference type="PANTHER" id="PTHR12211:SF0">
    <property type="entry name" value="ENDOPLASMIC RETICULUM RESIDENT PROTEIN 29"/>
    <property type="match status" value="1"/>
</dbReference>
<evidence type="ECO:0000259" key="5">
    <source>
        <dbReference type="Pfam" id="PF07912"/>
    </source>
</evidence>
<feature type="domain" description="Endoplasmic reticulum resident protein 29 C-terminal" evidence="4">
    <location>
        <begin position="143"/>
        <end position="230"/>
    </location>
</feature>
<dbReference type="Pfam" id="PF07912">
    <property type="entry name" value="ERp29_N"/>
    <property type="match status" value="1"/>
</dbReference>
<dbReference type="SUPFAM" id="SSF47933">
    <property type="entry name" value="ERP29 C domain-like"/>
    <property type="match status" value="1"/>
</dbReference>
<evidence type="ECO:0000313" key="6">
    <source>
        <dbReference type="Proteomes" id="UP000695000"/>
    </source>
</evidence>
<dbReference type="InterPro" id="IPR036249">
    <property type="entry name" value="Thioredoxin-like_sf"/>
</dbReference>
<accession>A0ABM1MRR5</accession>
<dbReference type="SUPFAM" id="SSF52833">
    <property type="entry name" value="Thioredoxin-like"/>
    <property type="match status" value="1"/>
</dbReference>
<reference evidence="7" key="1">
    <citation type="submission" date="2025-08" db="UniProtKB">
        <authorList>
            <consortium name="RefSeq"/>
        </authorList>
    </citation>
    <scope>IDENTIFICATION</scope>
    <source>
        <tissue evidence="7">Whole Larva</tissue>
    </source>
</reference>
<keyword evidence="2" id="KW-0175">Coiled coil</keyword>
<feature type="coiled-coil region" evidence="2">
    <location>
        <begin position="153"/>
        <end position="180"/>
    </location>
</feature>
<dbReference type="InterPro" id="IPR011679">
    <property type="entry name" value="ERp29_C"/>
</dbReference>
<dbReference type="InterPro" id="IPR016855">
    <property type="entry name" value="ERp29"/>
</dbReference>
<dbReference type="GeneID" id="108563172"/>
<feature type="signal peptide" evidence="3">
    <location>
        <begin position="1"/>
        <end position="21"/>
    </location>
</feature>
<dbReference type="InterPro" id="IPR036356">
    <property type="entry name" value="ERp29_C_sf"/>
</dbReference>
<dbReference type="RefSeq" id="XP_017777265.1">
    <property type="nucleotide sequence ID" value="XM_017921776.1"/>
</dbReference>
<evidence type="ECO:0000259" key="4">
    <source>
        <dbReference type="Pfam" id="PF07749"/>
    </source>
</evidence>
<dbReference type="Proteomes" id="UP000695000">
    <property type="component" value="Unplaced"/>
</dbReference>